<comment type="similarity">
    <text evidence="4">Belongs to the cytochrome b5 family.</text>
</comment>
<dbReference type="RefSeq" id="XP_028035592.1">
    <property type="nucleotide sequence ID" value="XM_028179791.1"/>
</dbReference>
<name>A0A6J2K3N9_BOMMA</name>
<dbReference type="AlphaFoldDB" id="A0A6J2K3N9"/>
<accession>A0A6J2K3N9</accession>
<evidence type="ECO:0000256" key="4">
    <source>
        <dbReference type="ARBA" id="ARBA00038168"/>
    </source>
</evidence>
<dbReference type="InterPro" id="IPR036400">
    <property type="entry name" value="Cyt_B5-like_heme/steroid_sf"/>
</dbReference>
<dbReference type="PRINTS" id="PR00363">
    <property type="entry name" value="CYTOCHROMEB5"/>
</dbReference>
<dbReference type="PANTHER" id="PTHR19359:SF95">
    <property type="entry name" value="CYTOCHROME B5 TYPE B"/>
    <property type="match status" value="1"/>
</dbReference>
<dbReference type="Pfam" id="PF00173">
    <property type="entry name" value="Cyt-b5"/>
    <property type="match status" value="1"/>
</dbReference>
<evidence type="ECO:0000256" key="3">
    <source>
        <dbReference type="ARBA" id="ARBA00023004"/>
    </source>
</evidence>
<gene>
    <name evidence="7" type="primary">LOC114247009</name>
</gene>
<organism evidence="6 7">
    <name type="scientific">Bombyx mandarina</name>
    <name type="common">Wild silk moth</name>
    <name type="synonym">Wild silkworm</name>
    <dbReference type="NCBI Taxonomy" id="7092"/>
    <lineage>
        <taxon>Eukaryota</taxon>
        <taxon>Metazoa</taxon>
        <taxon>Ecdysozoa</taxon>
        <taxon>Arthropoda</taxon>
        <taxon>Hexapoda</taxon>
        <taxon>Insecta</taxon>
        <taxon>Pterygota</taxon>
        <taxon>Neoptera</taxon>
        <taxon>Endopterygota</taxon>
        <taxon>Lepidoptera</taxon>
        <taxon>Glossata</taxon>
        <taxon>Ditrysia</taxon>
        <taxon>Bombycoidea</taxon>
        <taxon>Bombycidae</taxon>
        <taxon>Bombycinae</taxon>
        <taxon>Bombyx</taxon>
    </lineage>
</organism>
<keyword evidence="6" id="KW-1185">Reference proteome</keyword>
<dbReference type="Proteomes" id="UP000504629">
    <property type="component" value="Unplaced"/>
</dbReference>
<keyword evidence="3" id="KW-0408">Iron</keyword>
<evidence type="ECO:0000313" key="7">
    <source>
        <dbReference type="RefSeq" id="XP_028035592.1"/>
    </source>
</evidence>
<dbReference type="InterPro" id="IPR001199">
    <property type="entry name" value="Cyt_B5-like_heme/steroid-bd"/>
</dbReference>
<dbReference type="KEGG" id="bman:114247009"/>
<dbReference type="SUPFAM" id="SSF55856">
    <property type="entry name" value="Cytochrome b5-like heme/steroid binding domain"/>
    <property type="match status" value="1"/>
</dbReference>
<evidence type="ECO:0000313" key="6">
    <source>
        <dbReference type="Proteomes" id="UP000504629"/>
    </source>
</evidence>
<dbReference type="GeneID" id="114247009"/>
<dbReference type="OrthoDB" id="260091at2759"/>
<dbReference type="PROSITE" id="PS50255">
    <property type="entry name" value="CYTOCHROME_B5_2"/>
    <property type="match status" value="1"/>
</dbReference>
<reference evidence="7" key="1">
    <citation type="submission" date="2025-08" db="UniProtKB">
        <authorList>
            <consortium name="RefSeq"/>
        </authorList>
    </citation>
    <scope>IDENTIFICATION</scope>
    <source>
        <tissue evidence="7">Silk gland</tissue>
    </source>
</reference>
<dbReference type="PANTHER" id="PTHR19359">
    <property type="entry name" value="CYTOCHROME B5"/>
    <property type="match status" value="1"/>
</dbReference>
<evidence type="ECO:0000259" key="5">
    <source>
        <dbReference type="PROSITE" id="PS50255"/>
    </source>
</evidence>
<proteinExistence type="inferred from homology"/>
<feature type="domain" description="Cytochrome b5 heme-binding" evidence="5">
    <location>
        <begin position="4"/>
        <end position="81"/>
    </location>
</feature>
<dbReference type="InterPro" id="IPR050668">
    <property type="entry name" value="Cytochrome_b5"/>
</dbReference>
<dbReference type="GO" id="GO:0046872">
    <property type="term" value="F:metal ion binding"/>
    <property type="evidence" value="ECO:0007669"/>
    <property type="project" value="UniProtKB-KW"/>
</dbReference>
<sequence length="119" mass="13184">MGDVQRYTLADVASRNGKNAPVWIIYKDSVYDVTTYVDEHPDGPDSIMEQAGKDATKDFDQTGHTADAKTIMTKYKIGEIIEEEKKYDANGKKKKKVVSAPPEKNNRSCINIVTCGLIG</sequence>
<protein>
    <submittedName>
        <fullName evidence="7">Cytochrome b5-like</fullName>
    </submittedName>
</protein>
<dbReference type="Gene3D" id="3.10.120.10">
    <property type="entry name" value="Cytochrome b5-like heme/steroid binding domain"/>
    <property type="match status" value="1"/>
</dbReference>
<evidence type="ECO:0000256" key="2">
    <source>
        <dbReference type="ARBA" id="ARBA00022723"/>
    </source>
</evidence>
<keyword evidence="2" id="KW-0479">Metal-binding</keyword>
<keyword evidence="1" id="KW-0349">Heme</keyword>
<dbReference type="GO" id="GO:0016020">
    <property type="term" value="C:membrane"/>
    <property type="evidence" value="ECO:0007669"/>
    <property type="project" value="TreeGrafter"/>
</dbReference>
<dbReference type="GO" id="GO:0020037">
    <property type="term" value="F:heme binding"/>
    <property type="evidence" value="ECO:0007669"/>
    <property type="project" value="TreeGrafter"/>
</dbReference>
<dbReference type="SMART" id="SM01117">
    <property type="entry name" value="Cyt-b5"/>
    <property type="match status" value="1"/>
</dbReference>
<evidence type="ECO:0000256" key="1">
    <source>
        <dbReference type="ARBA" id="ARBA00022617"/>
    </source>
</evidence>
<dbReference type="FunFam" id="3.10.120.10:FF:000007">
    <property type="entry name" value="Sulfite oxidase, mitochondrial"/>
    <property type="match status" value="1"/>
</dbReference>